<sequence>MSPSMLVSSPLCTLPPELLLLISACLDCSALCSFRLTCKAIYSWTYPQFCKYLEHVTTDLSLTSLQSLDALSQNPQLCLLVRSLDIETRDDDIIGSGLTWEHHRSGLLVVPQESIQRWQEVLLRLVNCDSFGLIKGDTPDGSATTPDDAITILLSIVIAIERPMRELSILSLDGLDLSRVDECLLRNFKFFTTCCPSLEALTFGFSVEEAREVVFVVRLIQYAETSLQRLTIDFFLGECSAHLVCQLSLMTRPPLRLQELNLIRDHVFSDQYLIKLLAFFKRTLTKISFRSFTIYFGSWAVLLKTLSKFPSLAEISISQPSRYTVQGRCDMIHFPALLRDPIVDPVLGTKFSYTFERPPGKPATVEVQYSGPSMDIALQKLAESATFM</sequence>
<dbReference type="Pfam" id="PF00646">
    <property type="entry name" value="F-box"/>
    <property type="match status" value="1"/>
</dbReference>
<feature type="chain" id="PRO_5012228415" description="F-box domain-containing protein" evidence="1">
    <location>
        <begin position="31"/>
        <end position="388"/>
    </location>
</feature>
<dbReference type="GeneID" id="93570828"/>
<evidence type="ECO:0000256" key="1">
    <source>
        <dbReference type="SAM" id="SignalP"/>
    </source>
</evidence>
<gene>
    <name evidence="3" type="ORF">ASPBRDRAFT_131579</name>
</gene>
<evidence type="ECO:0000313" key="4">
    <source>
        <dbReference type="Proteomes" id="UP000184499"/>
    </source>
</evidence>
<protein>
    <recommendedName>
        <fullName evidence="2">F-box domain-containing protein</fullName>
    </recommendedName>
</protein>
<dbReference type="InterPro" id="IPR036047">
    <property type="entry name" value="F-box-like_dom_sf"/>
</dbReference>
<dbReference type="AlphaFoldDB" id="A0A1L9UBX7"/>
<evidence type="ECO:0000313" key="3">
    <source>
        <dbReference type="EMBL" id="OJJ69175.1"/>
    </source>
</evidence>
<dbReference type="OMA" id="TIDWMAK"/>
<proteinExistence type="predicted"/>
<evidence type="ECO:0000259" key="2">
    <source>
        <dbReference type="Pfam" id="PF00646"/>
    </source>
</evidence>
<dbReference type="RefSeq" id="XP_067476424.1">
    <property type="nucleotide sequence ID" value="XM_067618340.1"/>
</dbReference>
<keyword evidence="4" id="KW-1185">Reference proteome</keyword>
<dbReference type="EMBL" id="KV878689">
    <property type="protein sequence ID" value="OJJ69175.1"/>
    <property type="molecule type" value="Genomic_DNA"/>
</dbReference>
<dbReference type="CDD" id="cd09917">
    <property type="entry name" value="F-box_SF"/>
    <property type="match status" value="1"/>
</dbReference>
<dbReference type="VEuPathDB" id="FungiDB:ASPBRDRAFT_131579"/>
<accession>A0A1L9UBX7</accession>
<dbReference type="SUPFAM" id="SSF81383">
    <property type="entry name" value="F-box domain"/>
    <property type="match status" value="1"/>
</dbReference>
<feature type="signal peptide" evidence="1">
    <location>
        <begin position="1"/>
        <end position="30"/>
    </location>
</feature>
<dbReference type="Proteomes" id="UP000184499">
    <property type="component" value="Unassembled WGS sequence"/>
</dbReference>
<keyword evidence="1" id="KW-0732">Signal</keyword>
<feature type="domain" description="F-box" evidence="2">
    <location>
        <begin position="12"/>
        <end position="43"/>
    </location>
</feature>
<reference evidence="4" key="1">
    <citation type="journal article" date="2017" name="Genome Biol.">
        <title>Comparative genomics reveals high biological diversity and specific adaptations in the industrially and medically important fungal genus Aspergillus.</title>
        <authorList>
            <person name="de Vries R.P."/>
            <person name="Riley R."/>
            <person name="Wiebenga A."/>
            <person name="Aguilar-Osorio G."/>
            <person name="Amillis S."/>
            <person name="Uchima C.A."/>
            <person name="Anderluh G."/>
            <person name="Asadollahi M."/>
            <person name="Askin M."/>
            <person name="Barry K."/>
            <person name="Battaglia E."/>
            <person name="Bayram O."/>
            <person name="Benocci T."/>
            <person name="Braus-Stromeyer S.A."/>
            <person name="Caldana C."/>
            <person name="Canovas D."/>
            <person name="Cerqueira G.C."/>
            <person name="Chen F."/>
            <person name="Chen W."/>
            <person name="Choi C."/>
            <person name="Clum A."/>
            <person name="Dos Santos R.A."/>
            <person name="Damasio A.R."/>
            <person name="Diallinas G."/>
            <person name="Emri T."/>
            <person name="Fekete E."/>
            <person name="Flipphi M."/>
            <person name="Freyberg S."/>
            <person name="Gallo A."/>
            <person name="Gournas C."/>
            <person name="Habgood R."/>
            <person name="Hainaut M."/>
            <person name="Harispe M.L."/>
            <person name="Henrissat B."/>
            <person name="Hilden K.S."/>
            <person name="Hope R."/>
            <person name="Hossain A."/>
            <person name="Karabika E."/>
            <person name="Karaffa L."/>
            <person name="Karanyi Z."/>
            <person name="Krasevec N."/>
            <person name="Kuo A."/>
            <person name="Kusch H."/>
            <person name="LaButti K."/>
            <person name="Lagendijk E.L."/>
            <person name="Lapidus A."/>
            <person name="Levasseur A."/>
            <person name="Lindquist E."/>
            <person name="Lipzen A."/>
            <person name="Logrieco A.F."/>
            <person name="MacCabe A."/>
            <person name="Maekelae M.R."/>
            <person name="Malavazi I."/>
            <person name="Melin P."/>
            <person name="Meyer V."/>
            <person name="Mielnichuk N."/>
            <person name="Miskei M."/>
            <person name="Molnar A.P."/>
            <person name="Mule G."/>
            <person name="Ngan C.Y."/>
            <person name="Orejas M."/>
            <person name="Orosz E."/>
            <person name="Ouedraogo J.P."/>
            <person name="Overkamp K.M."/>
            <person name="Park H.-S."/>
            <person name="Perrone G."/>
            <person name="Piumi F."/>
            <person name="Punt P.J."/>
            <person name="Ram A.F."/>
            <person name="Ramon A."/>
            <person name="Rauscher S."/>
            <person name="Record E."/>
            <person name="Riano-Pachon D.M."/>
            <person name="Robert V."/>
            <person name="Roehrig J."/>
            <person name="Ruller R."/>
            <person name="Salamov A."/>
            <person name="Salih N.S."/>
            <person name="Samson R.A."/>
            <person name="Sandor E."/>
            <person name="Sanguinetti M."/>
            <person name="Schuetze T."/>
            <person name="Sepcic K."/>
            <person name="Shelest E."/>
            <person name="Sherlock G."/>
            <person name="Sophianopoulou V."/>
            <person name="Squina F.M."/>
            <person name="Sun H."/>
            <person name="Susca A."/>
            <person name="Todd R.B."/>
            <person name="Tsang A."/>
            <person name="Unkles S.E."/>
            <person name="van de Wiele N."/>
            <person name="van Rossen-Uffink D."/>
            <person name="Oliveira J.V."/>
            <person name="Vesth T.C."/>
            <person name="Visser J."/>
            <person name="Yu J.-H."/>
            <person name="Zhou M."/>
            <person name="Andersen M.R."/>
            <person name="Archer D.B."/>
            <person name="Baker S.E."/>
            <person name="Benoit I."/>
            <person name="Brakhage A.A."/>
            <person name="Braus G.H."/>
            <person name="Fischer R."/>
            <person name="Frisvad J.C."/>
            <person name="Goldman G.H."/>
            <person name="Houbraken J."/>
            <person name="Oakley B."/>
            <person name="Pocsi I."/>
            <person name="Scazzocchio C."/>
            <person name="Seiboth B."/>
            <person name="vanKuyk P.A."/>
            <person name="Wortman J."/>
            <person name="Dyer P.S."/>
            <person name="Grigoriev I.V."/>
        </authorList>
    </citation>
    <scope>NUCLEOTIDE SEQUENCE [LARGE SCALE GENOMIC DNA]</scope>
    <source>
        <strain evidence="4">CBS 101740 / IMI 381727 / IBT 21946</strain>
    </source>
</reference>
<dbReference type="InterPro" id="IPR001810">
    <property type="entry name" value="F-box_dom"/>
</dbReference>
<dbReference type="SUPFAM" id="SSF52047">
    <property type="entry name" value="RNI-like"/>
    <property type="match status" value="1"/>
</dbReference>
<organism evidence="3 4">
    <name type="scientific">Aspergillus brasiliensis (strain CBS 101740 / IMI 381727 / IBT 21946)</name>
    <dbReference type="NCBI Taxonomy" id="767769"/>
    <lineage>
        <taxon>Eukaryota</taxon>
        <taxon>Fungi</taxon>
        <taxon>Dikarya</taxon>
        <taxon>Ascomycota</taxon>
        <taxon>Pezizomycotina</taxon>
        <taxon>Eurotiomycetes</taxon>
        <taxon>Eurotiomycetidae</taxon>
        <taxon>Eurotiales</taxon>
        <taxon>Aspergillaceae</taxon>
        <taxon>Aspergillus</taxon>
        <taxon>Aspergillus subgen. Circumdati</taxon>
    </lineage>
</organism>
<name>A0A1L9UBX7_ASPBC</name>
<dbReference type="OrthoDB" id="4478234at2759"/>